<dbReference type="RefSeq" id="WP_054256044.1">
    <property type="nucleotide sequence ID" value="NZ_CYIG01000012.1"/>
</dbReference>
<name>A0A1I7H1D0_9BURK</name>
<protein>
    <submittedName>
        <fullName evidence="2">Rhodanese-related sulfurtransferase</fullName>
    </submittedName>
</protein>
<keyword evidence="3" id="KW-1185">Reference proteome</keyword>
<dbReference type="GO" id="GO:0004792">
    <property type="term" value="F:thiosulfate-cyanide sulfurtransferase activity"/>
    <property type="evidence" value="ECO:0007669"/>
    <property type="project" value="TreeGrafter"/>
</dbReference>
<accession>A0A1I7H1D0</accession>
<reference evidence="2 3" key="1">
    <citation type="submission" date="2016-10" db="EMBL/GenBank/DDBJ databases">
        <authorList>
            <person name="de Groot N.N."/>
        </authorList>
    </citation>
    <scope>NUCLEOTIDE SEQUENCE [LARGE SCALE GENOMIC DNA]</scope>
    <source>
        <strain evidence="2 3">R-24608</strain>
    </source>
</reference>
<proteinExistence type="predicted"/>
<dbReference type="PANTHER" id="PTHR44086">
    <property type="entry name" value="THIOSULFATE SULFURTRANSFERASE RDL2, MITOCHONDRIAL-RELATED"/>
    <property type="match status" value="1"/>
</dbReference>
<dbReference type="Proteomes" id="UP000183656">
    <property type="component" value="Unassembled WGS sequence"/>
</dbReference>
<dbReference type="AlphaFoldDB" id="A0A1I7H1D0"/>
<dbReference type="CDD" id="cd00158">
    <property type="entry name" value="RHOD"/>
    <property type="match status" value="1"/>
</dbReference>
<dbReference type="SMART" id="SM00450">
    <property type="entry name" value="RHOD"/>
    <property type="match status" value="1"/>
</dbReference>
<dbReference type="OrthoDB" id="1445766at2"/>
<dbReference type="PANTHER" id="PTHR44086:SF10">
    <property type="entry name" value="THIOSULFATE SULFURTRANSFERASE_RHODANESE-LIKE DOMAIN-CONTAINING PROTEIN 3"/>
    <property type="match status" value="1"/>
</dbReference>
<dbReference type="PROSITE" id="PS50206">
    <property type="entry name" value="RHODANESE_3"/>
    <property type="match status" value="1"/>
</dbReference>
<dbReference type="STRING" id="343013.SAMN04489707_100812"/>
<keyword evidence="2" id="KW-0808">Transferase</keyword>
<evidence type="ECO:0000313" key="2">
    <source>
        <dbReference type="EMBL" id="SFU54509.1"/>
    </source>
</evidence>
<evidence type="ECO:0000313" key="3">
    <source>
        <dbReference type="Proteomes" id="UP000183656"/>
    </source>
</evidence>
<dbReference type="InterPro" id="IPR036873">
    <property type="entry name" value="Rhodanese-like_dom_sf"/>
</dbReference>
<feature type="domain" description="Rhodanese" evidence="1">
    <location>
        <begin position="27"/>
        <end position="119"/>
    </location>
</feature>
<sequence length="126" mass="13118">MKTALDLVAAAKARIQEVPVDAAEAAIAQADVLIDVREPDEYRQGHVPGAVNMPRGLLEFQMSGQPAMAPRDLAIVLYCKTSGRAALAACALHDMGYLNVRSIAGGFDAWAAAGKPVAAPSTPTFG</sequence>
<dbReference type="EMBL" id="FPBX01000008">
    <property type="protein sequence ID" value="SFU54509.1"/>
    <property type="molecule type" value="Genomic_DNA"/>
</dbReference>
<dbReference type="Gene3D" id="3.40.250.10">
    <property type="entry name" value="Rhodanese-like domain"/>
    <property type="match status" value="1"/>
</dbReference>
<dbReference type="SUPFAM" id="SSF52821">
    <property type="entry name" value="Rhodanese/Cell cycle control phosphatase"/>
    <property type="match status" value="1"/>
</dbReference>
<gene>
    <name evidence="2" type="ORF">SAMN04489707_100812</name>
</gene>
<organism evidence="2 3">
    <name type="scientific">Paenacidovorax caeni</name>
    <dbReference type="NCBI Taxonomy" id="343013"/>
    <lineage>
        <taxon>Bacteria</taxon>
        <taxon>Pseudomonadati</taxon>
        <taxon>Pseudomonadota</taxon>
        <taxon>Betaproteobacteria</taxon>
        <taxon>Burkholderiales</taxon>
        <taxon>Comamonadaceae</taxon>
        <taxon>Paenacidovorax</taxon>
    </lineage>
</organism>
<evidence type="ECO:0000259" key="1">
    <source>
        <dbReference type="PROSITE" id="PS50206"/>
    </source>
</evidence>
<dbReference type="Pfam" id="PF00581">
    <property type="entry name" value="Rhodanese"/>
    <property type="match status" value="1"/>
</dbReference>
<dbReference type="InterPro" id="IPR001763">
    <property type="entry name" value="Rhodanese-like_dom"/>
</dbReference>